<gene>
    <name evidence="1" type="ORF">QWY81_07330</name>
</gene>
<proteinExistence type="predicted"/>
<evidence type="ECO:0000313" key="2">
    <source>
        <dbReference type="Proteomes" id="UP001228636"/>
    </source>
</evidence>
<accession>A0AAJ1QWM8</accession>
<dbReference type="AlphaFoldDB" id="A0AAJ1QWM8"/>
<organism evidence="1 2">
    <name type="scientific">Polaribacter sejongensis</name>
    <dbReference type="NCBI Taxonomy" id="985043"/>
    <lineage>
        <taxon>Bacteria</taxon>
        <taxon>Pseudomonadati</taxon>
        <taxon>Bacteroidota</taxon>
        <taxon>Flavobacteriia</taxon>
        <taxon>Flavobacteriales</taxon>
        <taxon>Flavobacteriaceae</taxon>
    </lineage>
</organism>
<dbReference type="EMBL" id="JAUFQH010000005">
    <property type="protein sequence ID" value="MDN3619263.1"/>
    <property type="molecule type" value="Genomic_DNA"/>
</dbReference>
<protein>
    <submittedName>
        <fullName evidence="1">Uncharacterized protein</fullName>
    </submittedName>
</protein>
<reference evidence="1 2" key="1">
    <citation type="journal article" date="2014" name="Int. J. Syst. Evol. Microbiol.">
        <title>Complete genome sequence of Corynebacterium casei LMG S-19264T (=DSM 44701T), isolated from a smear-ripened cheese.</title>
        <authorList>
            <consortium name="US DOE Joint Genome Institute (JGI-PGF)"/>
            <person name="Walter F."/>
            <person name="Albersmeier A."/>
            <person name="Kalinowski J."/>
            <person name="Ruckert C."/>
        </authorList>
    </citation>
    <scope>NUCLEOTIDE SEQUENCE [LARGE SCALE GENOMIC DNA]</scope>
    <source>
        <strain evidence="1 2">CECT 8670</strain>
    </source>
</reference>
<dbReference type="Proteomes" id="UP001228636">
    <property type="component" value="Unassembled WGS sequence"/>
</dbReference>
<dbReference type="RefSeq" id="WP_261973895.1">
    <property type="nucleotide sequence ID" value="NZ_CP103460.1"/>
</dbReference>
<sequence>MSVFNKLIKGEDILIKLKTKSDIGFWQYQVFGILSLFMEKGSDYFIITDKRILICIKEDIKVNFIYKDFSKIKFNTKNDLLSFINEDNEMQKISLSNLKLEYDDYQFLKNKLH</sequence>
<evidence type="ECO:0000313" key="1">
    <source>
        <dbReference type="EMBL" id="MDN3619263.1"/>
    </source>
</evidence>
<name>A0AAJ1QWM8_9FLAO</name>
<comment type="caution">
    <text evidence="1">The sequence shown here is derived from an EMBL/GenBank/DDBJ whole genome shotgun (WGS) entry which is preliminary data.</text>
</comment>